<dbReference type="Proteomes" id="UP001164539">
    <property type="component" value="Chromosome 7"/>
</dbReference>
<comment type="caution">
    <text evidence="1">The sequence shown here is derived from an EMBL/GenBank/DDBJ whole genome shotgun (WGS) entry which is preliminary data.</text>
</comment>
<gene>
    <name evidence="1" type="ORF">OWV82_013090</name>
</gene>
<sequence length="361" mass="40184">MDLSAAKWLAELGMDEYNIIHQCHMDSLAELTSKQDITAALGGNLKQSFSSDSYSSYPISSAKHTKTTTFGAISNEKSQTRPAKLLKTNSWNSSTTTEHESPNHSSPTSQLLSFETSNSPPTNPKQFYNCSLKPKVEASSPRNTHPPVHLIPKNPLESHNYAANDHHGTKRSYSSMTRAPSLAQDHIMAERKRREKLSQRFIALSAIVPGLKKMDKASVLGDAIKYVKELQERVKVLEEQTKKRTVESVVFVKKSQVSTDDESSSCDDNSESMSDAALPEIEARVSDNDVLIRIHCEKQKGLLAKIISEVEMLHLSIVNSSVLPFGNSTLDITIIAQKNDEFRLTMKDLVKDLRLALLKFI</sequence>
<proteinExistence type="predicted"/>
<name>A0ACC1XTF4_MELAZ</name>
<dbReference type="EMBL" id="CM051400">
    <property type="protein sequence ID" value="KAJ4714633.1"/>
    <property type="molecule type" value="Genomic_DNA"/>
</dbReference>
<evidence type="ECO:0000313" key="2">
    <source>
        <dbReference type="Proteomes" id="UP001164539"/>
    </source>
</evidence>
<reference evidence="1 2" key="1">
    <citation type="journal article" date="2023" name="Science">
        <title>Complex scaffold remodeling in plant triterpene biosynthesis.</title>
        <authorList>
            <person name="De La Pena R."/>
            <person name="Hodgson H."/>
            <person name="Liu J.C."/>
            <person name="Stephenson M.J."/>
            <person name="Martin A.C."/>
            <person name="Owen C."/>
            <person name="Harkess A."/>
            <person name="Leebens-Mack J."/>
            <person name="Jimenez L.E."/>
            <person name="Osbourn A."/>
            <person name="Sattely E.S."/>
        </authorList>
    </citation>
    <scope>NUCLEOTIDE SEQUENCE [LARGE SCALE GENOMIC DNA]</scope>
    <source>
        <strain evidence="2">cv. JPN11</strain>
        <tissue evidence="1">Leaf</tissue>
    </source>
</reference>
<organism evidence="1 2">
    <name type="scientific">Melia azedarach</name>
    <name type="common">Chinaberry tree</name>
    <dbReference type="NCBI Taxonomy" id="155640"/>
    <lineage>
        <taxon>Eukaryota</taxon>
        <taxon>Viridiplantae</taxon>
        <taxon>Streptophyta</taxon>
        <taxon>Embryophyta</taxon>
        <taxon>Tracheophyta</taxon>
        <taxon>Spermatophyta</taxon>
        <taxon>Magnoliopsida</taxon>
        <taxon>eudicotyledons</taxon>
        <taxon>Gunneridae</taxon>
        <taxon>Pentapetalae</taxon>
        <taxon>rosids</taxon>
        <taxon>malvids</taxon>
        <taxon>Sapindales</taxon>
        <taxon>Meliaceae</taxon>
        <taxon>Melia</taxon>
    </lineage>
</organism>
<keyword evidence="2" id="KW-1185">Reference proteome</keyword>
<evidence type="ECO:0000313" key="1">
    <source>
        <dbReference type="EMBL" id="KAJ4714633.1"/>
    </source>
</evidence>
<accession>A0ACC1XTF4</accession>
<protein>
    <submittedName>
        <fullName evidence="1">Transcription factor bHLH18-like</fullName>
    </submittedName>
</protein>